<evidence type="ECO:0000256" key="2">
    <source>
        <dbReference type="ARBA" id="ARBA00022630"/>
    </source>
</evidence>
<dbReference type="Pfam" id="PF00881">
    <property type="entry name" value="Nitroreductase"/>
    <property type="match status" value="1"/>
</dbReference>
<dbReference type="InterPro" id="IPR029479">
    <property type="entry name" value="Nitroreductase"/>
</dbReference>
<evidence type="ECO:0000256" key="1">
    <source>
        <dbReference type="ARBA" id="ARBA00008366"/>
    </source>
</evidence>
<proteinExistence type="inferred from homology"/>
<organism evidence="7 8">
    <name type="scientific">Alkalihalophilus pseudofirmus</name>
    <name type="common">Bacillus pseudofirmus</name>
    <dbReference type="NCBI Taxonomy" id="79885"/>
    <lineage>
        <taxon>Bacteria</taxon>
        <taxon>Bacillati</taxon>
        <taxon>Bacillota</taxon>
        <taxon>Bacilli</taxon>
        <taxon>Bacillales</taxon>
        <taxon>Bacillaceae</taxon>
        <taxon>Alkalihalophilus</taxon>
    </lineage>
</organism>
<dbReference type="AlphaFoldDB" id="A0AAJ2NQW9"/>
<evidence type="ECO:0000313" key="7">
    <source>
        <dbReference type="EMBL" id="MDV2886818.1"/>
    </source>
</evidence>
<evidence type="ECO:0000259" key="6">
    <source>
        <dbReference type="Pfam" id="PF00881"/>
    </source>
</evidence>
<comment type="similarity">
    <text evidence="1 5">Belongs to the flavin oxidoreductase frp family.</text>
</comment>
<keyword evidence="5" id="KW-0521">NADP</keyword>
<dbReference type="SUPFAM" id="SSF55469">
    <property type="entry name" value="FMN-dependent nitroreductase-like"/>
    <property type="match status" value="1"/>
</dbReference>
<dbReference type="Proteomes" id="UP001285636">
    <property type="component" value="Unassembled WGS sequence"/>
</dbReference>
<reference evidence="7" key="1">
    <citation type="submission" date="2023-10" db="EMBL/GenBank/DDBJ databases">
        <title>Screening of Alkalihalophilus pseudofirmusBZ-TG-HK211 and Its Alleviation of Salt Stress on Rapeseed Growth.</title>
        <authorList>
            <person name="Zhao B."/>
            <person name="Guo T."/>
        </authorList>
    </citation>
    <scope>NUCLEOTIDE SEQUENCE</scope>
    <source>
        <strain evidence="7">BZ-TG-HK211</strain>
    </source>
</reference>
<dbReference type="CDD" id="cd02146">
    <property type="entry name" value="NfsA-like"/>
    <property type="match status" value="1"/>
</dbReference>
<feature type="domain" description="Nitroreductase" evidence="6">
    <location>
        <begin position="10"/>
        <end position="164"/>
    </location>
</feature>
<gene>
    <name evidence="7" type="primary">nfsA</name>
    <name evidence="7" type="ORF">RYX45_16620</name>
</gene>
<keyword evidence="4 5" id="KW-0560">Oxidoreductase</keyword>
<accession>A0AAJ2NQW9</accession>
<dbReference type="InterPro" id="IPR000415">
    <property type="entry name" value="Nitroreductase-like"/>
</dbReference>
<protein>
    <submittedName>
        <fullName evidence="7">Oxygen-insensitive NADPH nitroreductase</fullName>
    </submittedName>
</protein>
<dbReference type="EMBL" id="JAWJAY010000005">
    <property type="protein sequence ID" value="MDV2886818.1"/>
    <property type="molecule type" value="Genomic_DNA"/>
</dbReference>
<dbReference type="GO" id="GO:0016491">
    <property type="term" value="F:oxidoreductase activity"/>
    <property type="evidence" value="ECO:0007669"/>
    <property type="project" value="UniProtKB-UniRule"/>
</dbReference>
<dbReference type="PANTHER" id="PTHR43425:SF2">
    <property type="entry name" value="OXYGEN-INSENSITIVE NADPH NITROREDUCTASE"/>
    <property type="match status" value="1"/>
</dbReference>
<evidence type="ECO:0000256" key="5">
    <source>
        <dbReference type="PIRNR" id="PIRNR005426"/>
    </source>
</evidence>
<keyword evidence="3 5" id="KW-0288">FMN</keyword>
<dbReference type="NCBIfam" id="NF008033">
    <property type="entry name" value="PRK10765.1"/>
    <property type="match status" value="1"/>
</dbReference>
<keyword evidence="2 5" id="KW-0285">Flavoprotein</keyword>
<dbReference type="InterPro" id="IPR016446">
    <property type="entry name" value="Flavin_OxRdtase_Frp"/>
</dbReference>
<dbReference type="PIRSF" id="PIRSF005426">
    <property type="entry name" value="Frp"/>
    <property type="match status" value="1"/>
</dbReference>
<comment type="caution">
    <text evidence="7">The sequence shown here is derived from an EMBL/GenBank/DDBJ whole genome shotgun (WGS) entry which is preliminary data.</text>
</comment>
<dbReference type="RefSeq" id="WP_289235832.1">
    <property type="nucleotide sequence ID" value="NZ_CP117835.1"/>
</dbReference>
<dbReference type="Gene3D" id="3.40.109.10">
    <property type="entry name" value="NADH Oxidase"/>
    <property type="match status" value="1"/>
</dbReference>
<evidence type="ECO:0000256" key="4">
    <source>
        <dbReference type="ARBA" id="ARBA00023002"/>
    </source>
</evidence>
<name>A0AAJ2NQW9_ALKPS</name>
<dbReference type="PANTHER" id="PTHR43425">
    <property type="entry name" value="OXYGEN-INSENSITIVE NADPH NITROREDUCTASE"/>
    <property type="match status" value="1"/>
</dbReference>
<evidence type="ECO:0000256" key="3">
    <source>
        <dbReference type="ARBA" id="ARBA00022643"/>
    </source>
</evidence>
<evidence type="ECO:0000313" key="8">
    <source>
        <dbReference type="Proteomes" id="UP001285636"/>
    </source>
</evidence>
<sequence length="250" mass="28065">MKNEMTELLQSHRSIRAFTSEKVSKGMIEEIIESGRWAPTSHHVQAYSIVVVTDQQKKDTLSELCGSQKYVADCPVFFVICADYNRLKKASDKHGAPLEVRGIEQVLVGAVDAALVAENMLIAARSYGLGGVMIGGIRNLPDQVSELLDLPDYTFPVMGLCIGYPDQNPAQKPRLPKAGAVHYETYQHDQITSSLDQYDEEMKQYYSERTNGTRKTTWTEMMAAHHSTPKRAHLDQFLKNQGFLHSDTKD</sequence>